<dbReference type="InterPro" id="IPR005467">
    <property type="entry name" value="His_kinase_dom"/>
</dbReference>
<feature type="modified residue" description="4-aspartylphosphate" evidence="5">
    <location>
        <position position="615"/>
    </location>
</feature>
<dbReference type="Gene3D" id="3.30.450.20">
    <property type="entry name" value="PAS domain"/>
    <property type="match status" value="2"/>
</dbReference>
<evidence type="ECO:0000256" key="5">
    <source>
        <dbReference type="PROSITE-ProRule" id="PRU00169"/>
    </source>
</evidence>
<dbReference type="PANTHER" id="PTHR43065">
    <property type="entry name" value="SENSOR HISTIDINE KINASE"/>
    <property type="match status" value="1"/>
</dbReference>
<keyword evidence="4 10" id="KW-0808">Transferase</keyword>
<dbReference type="SUPFAM" id="SSF47384">
    <property type="entry name" value="Homodimeric domain of signal transducing histidine kinase"/>
    <property type="match status" value="1"/>
</dbReference>
<evidence type="ECO:0000256" key="4">
    <source>
        <dbReference type="ARBA" id="ARBA00022777"/>
    </source>
</evidence>
<dbReference type="InterPro" id="IPR011006">
    <property type="entry name" value="CheY-like_superfamily"/>
</dbReference>
<dbReference type="RefSeq" id="WP_110699621.1">
    <property type="nucleotide sequence ID" value="NZ_QJRO01000004.1"/>
</dbReference>
<evidence type="ECO:0000256" key="1">
    <source>
        <dbReference type="ARBA" id="ARBA00000085"/>
    </source>
</evidence>
<evidence type="ECO:0000259" key="7">
    <source>
        <dbReference type="PROSITE" id="PS50109"/>
    </source>
</evidence>
<protein>
    <recommendedName>
        <fullName evidence="2">histidine kinase</fullName>
        <ecNumber evidence="2">2.7.13.3</ecNumber>
    </recommendedName>
</protein>
<dbReference type="SMART" id="SM00388">
    <property type="entry name" value="HisKA"/>
    <property type="match status" value="1"/>
</dbReference>
<dbReference type="Gene3D" id="3.30.565.10">
    <property type="entry name" value="Histidine kinase-like ATPase, C-terminal domain"/>
    <property type="match status" value="1"/>
</dbReference>
<dbReference type="InterPro" id="IPR036097">
    <property type="entry name" value="HisK_dim/P_sf"/>
</dbReference>
<feature type="domain" description="Histidine kinase" evidence="7">
    <location>
        <begin position="322"/>
        <end position="546"/>
    </location>
</feature>
<dbReference type="GO" id="GO:0000155">
    <property type="term" value="F:phosphorelay sensor kinase activity"/>
    <property type="evidence" value="ECO:0007669"/>
    <property type="project" value="InterPro"/>
</dbReference>
<keyword evidence="6" id="KW-0175">Coiled coil</keyword>
<evidence type="ECO:0000313" key="11">
    <source>
        <dbReference type="Proteomes" id="UP000247620"/>
    </source>
</evidence>
<name>A0A2V4I2W9_9PSED</name>
<dbReference type="CDD" id="cd00082">
    <property type="entry name" value="HisKA"/>
    <property type="match status" value="1"/>
</dbReference>
<dbReference type="PROSITE" id="PS50110">
    <property type="entry name" value="RESPONSE_REGULATORY"/>
    <property type="match status" value="1"/>
</dbReference>
<dbReference type="EC" id="2.7.13.3" evidence="2"/>
<evidence type="ECO:0000259" key="9">
    <source>
        <dbReference type="PROSITE" id="PS50113"/>
    </source>
</evidence>
<proteinExistence type="predicted"/>
<reference evidence="10 11" key="1">
    <citation type="submission" date="2018-06" db="EMBL/GenBank/DDBJ databases">
        <title>Pseudomonas diversity within urban Lake Michigan freshwaters.</title>
        <authorList>
            <person name="Batrich M."/>
            <person name="Hatzopoulos T."/>
            <person name="Putonti C."/>
        </authorList>
    </citation>
    <scope>NUCLEOTIDE SEQUENCE [LARGE SCALE GENOMIC DNA]</scope>
    <source>
        <strain evidence="10 11">LBp-160603</strain>
    </source>
</reference>
<dbReference type="InterPro" id="IPR003594">
    <property type="entry name" value="HATPase_dom"/>
</dbReference>
<dbReference type="PRINTS" id="PR00344">
    <property type="entry name" value="BCTRLSENSOR"/>
</dbReference>
<dbReference type="InterPro" id="IPR003661">
    <property type="entry name" value="HisK_dim/P_dom"/>
</dbReference>
<dbReference type="SMART" id="SM00387">
    <property type="entry name" value="HATPase_c"/>
    <property type="match status" value="1"/>
</dbReference>
<organism evidence="10 11">
    <name type="scientific">Pseudomonas soli</name>
    <dbReference type="NCBI Taxonomy" id="1306993"/>
    <lineage>
        <taxon>Bacteria</taxon>
        <taxon>Pseudomonadati</taxon>
        <taxon>Pseudomonadota</taxon>
        <taxon>Gammaproteobacteria</taxon>
        <taxon>Pseudomonadales</taxon>
        <taxon>Pseudomonadaceae</taxon>
        <taxon>Pseudomonas</taxon>
    </lineage>
</organism>
<sequence>MPSRELQTLRRQVEDLRQRNAQLEAQWAHHQQADQGLFHFLFDTMDEGFCVIEFFDGPHGPLSDYVHVLANAAYARHAGIADVTGQKLREMVPDEADDWIARYGEVLRTGKPLQFEQELVATGRVLSVTTFRIEPVERRQVAVLFKDVTKRYRAEAALQQLNEHLEQRVAAALAERVLLAELVENSVARVQVVDTSMTFLAVNKRAVKDFEYLFSHRLQPGDSLIECLANFPVELEGSMALWRRALSGETFTEVIAYGKNDRLRHFESHFTPLRNAAGAIVGAYLFVYDITRRVNEQQKLLEAEKALRQAQKMEAVGQLTGGIAHDFNNLLAGILGAQELMRQRMQQARHADIPALLDSACSSAQRAATLVQRLLAFSRQQTLQPQMIRLRTLVEGMQDLISRSVGPAIEVSCHFEHDEGVTFIDPPQLESALLNLCINARDAMPNGGRIDIDCRQVEIPDDTAETLNLPAGRYLCLGVKDNGLGMSVEVAARAVEPFFTTKQAGRNTGLGLSMAYGFVRQSGGQLQICSTRGEGTCIRLYLPWQPGSEHQALPAIEPAARTHAPGRRITLVEDHVPLRVIITEVLEELGHSVESHASGPAALEAPGQPELLITDIGLPGGLDGRQVAEAFRQRLPDVPVLFITGYDAKAVLHERPLPPGTCVLTKPFTLDALVEQVEQLLSMTRSPIDEREPTQREP</sequence>
<feature type="domain" description="Response regulatory" evidence="8">
    <location>
        <begin position="568"/>
        <end position="681"/>
    </location>
</feature>
<dbReference type="Proteomes" id="UP000247620">
    <property type="component" value="Unassembled WGS sequence"/>
</dbReference>
<dbReference type="InterPro" id="IPR013656">
    <property type="entry name" value="PAS_4"/>
</dbReference>
<dbReference type="PROSITE" id="PS50113">
    <property type="entry name" value="PAC"/>
    <property type="match status" value="1"/>
</dbReference>
<dbReference type="InterPro" id="IPR000700">
    <property type="entry name" value="PAS-assoc_C"/>
</dbReference>
<dbReference type="SUPFAM" id="SSF55874">
    <property type="entry name" value="ATPase domain of HSP90 chaperone/DNA topoisomerase II/histidine kinase"/>
    <property type="match status" value="1"/>
</dbReference>
<dbReference type="SUPFAM" id="SSF52172">
    <property type="entry name" value="CheY-like"/>
    <property type="match status" value="1"/>
</dbReference>
<evidence type="ECO:0000256" key="3">
    <source>
        <dbReference type="ARBA" id="ARBA00022553"/>
    </source>
</evidence>
<dbReference type="PANTHER" id="PTHR43065:SF42">
    <property type="entry name" value="TWO-COMPONENT SENSOR PPRA"/>
    <property type="match status" value="1"/>
</dbReference>
<dbReference type="SMART" id="SM00448">
    <property type="entry name" value="REC"/>
    <property type="match status" value="1"/>
</dbReference>
<dbReference type="InterPro" id="IPR001789">
    <property type="entry name" value="Sig_transdc_resp-reg_receiver"/>
</dbReference>
<dbReference type="AlphaFoldDB" id="A0A2V4I2W9"/>
<dbReference type="Pfam" id="PF08448">
    <property type="entry name" value="PAS_4"/>
    <property type="match status" value="2"/>
</dbReference>
<feature type="coiled-coil region" evidence="6">
    <location>
        <begin position="6"/>
        <end position="33"/>
    </location>
</feature>
<dbReference type="Pfam" id="PF02518">
    <property type="entry name" value="HATPase_c"/>
    <property type="match status" value="1"/>
</dbReference>
<gene>
    <name evidence="10" type="ORF">DMX07_09820</name>
</gene>
<evidence type="ECO:0000259" key="8">
    <source>
        <dbReference type="PROSITE" id="PS50110"/>
    </source>
</evidence>
<keyword evidence="3 5" id="KW-0597">Phosphoprotein</keyword>
<evidence type="ECO:0000256" key="6">
    <source>
        <dbReference type="SAM" id="Coils"/>
    </source>
</evidence>
<evidence type="ECO:0000256" key="2">
    <source>
        <dbReference type="ARBA" id="ARBA00012438"/>
    </source>
</evidence>
<comment type="caution">
    <text evidence="10">The sequence shown here is derived from an EMBL/GenBank/DDBJ whole genome shotgun (WGS) entry which is preliminary data.</text>
</comment>
<dbReference type="EMBL" id="QJRO01000004">
    <property type="protein sequence ID" value="PYB83545.1"/>
    <property type="molecule type" value="Genomic_DNA"/>
</dbReference>
<dbReference type="InterPro" id="IPR004358">
    <property type="entry name" value="Sig_transdc_His_kin-like_C"/>
</dbReference>
<dbReference type="Gene3D" id="3.40.50.2300">
    <property type="match status" value="1"/>
</dbReference>
<accession>A0A2V4I2W9</accession>
<dbReference type="PROSITE" id="PS50109">
    <property type="entry name" value="HIS_KIN"/>
    <property type="match status" value="1"/>
</dbReference>
<evidence type="ECO:0000313" key="10">
    <source>
        <dbReference type="EMBL" id="PYB83545.1"/>
    </source>
</evidence>
<dbReference type="Gene3D" id="1.10.287.130">
    <property type="match status" value="1"/>
</dbReference>
<dbReference type="InterPro" id="IPR036890">
    <property type="entry name" value="HATPase_C_sf"/>
</dbReference>
<dbReference type="Pfam" id="PF00512">
    <property type="entry name" value="HisKA"/>
    <property type="match status" value="1"/>
</dbReference>
<comment type="catalytic activity">
    <reaction evidence="1">
        <text>ATP + protein L-histidine = ADP + protein N-phospho-L-histidine.</text>
        <dbReference type="EC" id="2.7.13.3"/>
    </reaction>
</comment>
<dbReference type="Pfam" id="PF00072">
    <property type="entry name" value="Response_reg"/>
    <property type="match status" value="1"/>
</dbReference>
<dbReference type="SUPFAM" id="SSF55785">
    <property type="entry name" value="PYP-like sensor domain (PAS domain)"/>
    <property type="match status" value="2"/>
</dbReference>
<feature type="domain" description="PAC" evidence="9">
    <location>
        <begin position="250"/>
        <end position="302"/>
    </location>
</feature>
<dbReference type="InterPro" id="IPR035965">
    <property type="entry name" value="PAS-like_dom_sf"/>
</dbReference>
<keyword evidence="4 10" id="KW-0418">Kinase</keyword>